<organism evidence="1 2">
    <name type="scientific">Rhododendron molle</name>
    <name type="common">Chinese azalea</name>
    <name type="synonym">Azalea mollis</name>
    <dbReference type="NCBI Taxonomy" id="49168"/>
    <lineage>
        <taxon>Eukaryota</taxon>
        <taxon>Viridiplantae</taxon>
        <taxon>Streptophyta</taxon>
        <taxon>Embryophyta</taxon>
        <taxon>Tracheophyta</taxon>
        <taxon>Spermatophyta</taxon>
        <taxon>Magnoliopsida</taxon>
        <taxon>eudicotyledons</taxon>
        <taxon>Gunneridae</taxon>
        <taxon>Pentapetalae</taxon>
        <taxon>asterids</taxon>
        <taxon>Ericales</taxon>
        <taxon>Ericaceae</taxon>
        <taxon>Ericoideae</taxon>
        <taxon>Rhodoreae</taxon>
        <taxon>Rhododendron</taxon>
    </lineage>
</organism>
<proteinExistence type="predicted"/>
<protein>
    <submittedName>
        <fullName evidence="1">Uncharacterized protein</fullName>
    </submittedName>
</protein>
<gene>
    <name evidence="1" type="ORF">RHMOL_Rhmol05G0186300</name>
</gene>
<sequence length="189" mass="20570">MSPVPKTNKKYPAAETHAAKATEVRRITTPTPAKRKIKEQENGGPGEEGGALPQSTLMFLFLERLECFLEREACDFPSMFDGVAVVAGCLKMDREIVQWDIRLHREVLGSFPTSAYVGHLLHSVLTDLVPQIFLVLGGDFFLLVAVAAVHTGAEVTEDEVGLVGVLVEEVPEVSSVFSQSKENGKFSLG</sequence>
<evidence type="ECO:0000313" key="1">
    <source>
        <dbReference type="EMBL" id="KAI8555617.1"/>
    </source>
</evidence>
<name>A0ACC0NS73_RHOML</name>
<keyword evidence="2" id="KW-1185">Reference proteome</keyword>
<dbReference type="EMBL" id="CM046392">
    <property type="protein sequence ID" value="KAI8555617.1"/>
    <property type="molecule type" value="Genomic_DNA"/>
</dbReference>
<reference evidence="1" key="1">
    <citation type="submission" date="2022-02" db="EMBL/GenBank/DDBJ databases">
        <title>Plant Genome Project.</title>
        <authorList>
            <person name="Zhang R.-G."/>
        </authorList>
    </citation>
    <scope>NUCLEOTIDE SEQUENCE</scope>
    <source>
        <strain evidence="1">AT1</strain>
    </source>
</reference>
<comment type="caution">
    <text evidence="1">The sequence shown here is derived from an EMBL/GenBank/DDBJ whole genome shotgun (WGS) entry which is preliminary data.</text>
</comment>
<dbReference type="Proteomes" id="UP001062846">
    <property type="component" value="Chromosome 5"/>
</dbReference>
<evidence type="ECO:0000313" key="2">
    <source>
        <dbReference type="Proteomes" id="UP001062846"/>
    </source>
</evidence>
<accession>A0ACC0NS73</accession>